<gene>
    <name evidence="1" type="ORF">OWV82_020084</name>
</gene>
<comment type="caution">
    <text evidence="1">The sequence shown here is derived from an EMBL/GenBank/DDBJ whole genome shotgun (WGS) entry which is preliminary data.</text>
</comment>
<evidence type="ECO:0000313" key="2">
    <source>
        <dbReference type="Proteomes" id="UP001164539"/>
    </source>
</evidence>
<organism evidence="1 2">
    <name type="scientific">Melia azedarach</name>
    <name type="common">Chinaberry tree</name>
    <dbReference type="NCBI Taxonomy" id="155640"/>
    <lineage>
        <taxon>Eukaryota</taxon>
        <taxon>Viridiplantae</taxon>
        <taxon>Streptophyta</taxon>
        <taxon>Embryophyta</taxon>
        <taxon>Tracheophyta</taxon>
        <taxon>Spermatophyta</taxon>
        <taxon>Magnoliopsida</taxon>
        <taxon>eudicotyledons</taxon>
        <taxon>Gunneridae</taxon>
        <taxon>Pentapetalae</taxon>
        <taxon>rosids</taxon>
        <taxon>malvids</taxon>
        <taxon>Sapindales</taxon>
        <taxon>Meliaceae</taxon>
        <taxon>Melia</taxon>
    </lineage>
</organism>
<evidence type="ECO:0000313" key="1">
    <source>
        <dbReference type="EMBL" id="KAJ4706440.1"/>
    </source>
</evidence>
<keyword evidence="2" id="KW-1185">Reference proteome</keyword>
<protein>
    <submittedName>
        <fullName evidence="1">DIS3-exonuclease-like protein</fullName>
    </submittedName>
</protein>
<accession>A0ACC1X8C6</accession>
<name>A0ACC1X8C6_MELAZ</name>
<reference evidence="1 2" key="1">
    <citation type="journal article" date="2023" name="Science">
        <title>Complex scaffold remodeling in plant triterpene biosynthesis.</title>
        <authorList>
            <person name="De La Pena R."/>
            <person name="Hodgson H."/>
            <person name="Liu J.C."/>
            <person name="Stephenson M.J."/>
            <person name="Martin A.C."/>
            <person name="Owen C."/>
            <person name="Harkess A."/>
            <person name="Leebens-Mack J."/>
            <person name="Jimenez L.E."/>
            <person name="Osbourn A."/>
            <person name="Sattely E.S."/>
        </authorList>
    </citation>
    <scope>NUCLEOTIDE SEQUENCE [LARGE SCALE GENOMIC DNA]</scope>
    <source>
        <strain evidence="2">cv. JPN11</strain>
        <tissue evidence="1">Leaf</tissue>
    </source>
</reference>
<dbReference type="EMBL" id="CM051404">
    <property type="protein sequence ID" value="KAJ4706440.1"/>
    <property type="molecule type" value="Genomic_DNA"/>
</dbReference>
<proteinExistence type="predicted"/>
<sequence length="82" mass="9194">MLQIFFAVAFSAVPLTLYLPPIRSLNLFVETLEDLFRQTSVYTLRTYPRIRVALSRIFNSIFSSSSLSFATAAATTSIIINV</sequence>
<dbReference type="Proteomes" id="UP001164539">
    <property type="component" value="Chromosome 11"/>
</dbReference>